<evidence type="ECO:0000259" key="1">
    <source>
        <dbReference type="Pfam" id="PF00296"/>
    </source>
</evidence>
<keyword evidence="3" id="KW-1185">Reference proteome</keyword>
<dbReference type="InterPro" id="IPR050564">
    <property type="entry name" value="F420-G6PD/mer"/>
</dbReference>
<dbReference type="Gene3D" id="3.20.20.30">
    <property type="entry name" value="Luciferase-like domain"/>
    <property type="match status" value="1"/>
</dbReference>
<sequence>MPQVSPERLLAVAAAAEASGLEELWLWEDCFWAGGIATAATVLARTERVRVGIGVMPVPLRNVALTAMEVAALLRLHPGRVIPGFGHGVQDWMGQIGARVESPMTLLREQLSALRGLLNGEKISAAGRYVRLDNVALDWPPTTPPPITAAATGPQTLRLSGELADATILTSRTTPDGVRAARARIEEGRVKAARTAPHRVIVNLLTATGPDAAERLTAAQQRNSGEHPPEAGVAGDAQAIADAVRRYAEAGADTVVLEPTDDDPDLIEFVRFAGAEVRPLMS</sequence>
<dbReference type="Proteomes" id="UP001432062">
    <property type="component" value="Chromosome"/>
</dbReference>
<accession>A0ABZ1Z723</accession>
<gene>
    <name evidence="2" type="ORF">OG563_42580</name>
</gene>
<organism evidence="2 3">
    <name type="scientific">Nocardia vinacea</name>
    <dbReference type="NCBI Taxonomy" id="96468"/>
    <lineage>
        <taxon>Bacteria</taxon>
        <taxon>Bacillati</taxon>
        <taxon>Actinomycetota</taxon>
        <taxon>Actinomycetes</taxon>
        <taxon>Mycobacteriales</taxon>
        <taxon>Nocardiaceae</taxon>
        <taxon>Nocardia</taxon>
    </lineage>
</organism>
<dbReference type="PANTHER" id="PTHR43244:SF2">
    <property type="entry name" value="CONSERVED HYPOTHETICAL ALANINE AND PROLINE-RICH PROTEIN"/>
    <property type="match status" value="1"/>
</dbReference>
<dbReference type="SUPFAM" id="SSF51679">
    <property type="entry name" value="Bacterial luciferase-like"/>
    <property type="match status" value="1"/>
</dbReference>
<dbReference type="InterPro" id="IPR011251">
    <property type="entry name" value="Luciferase-like_dom"/>
</dbReference>
<dbReference type="InterPro" id="IPR036661">
    <property type="entry name" value="Luciferase-like_sf"/>
</dbReference>
<name>A0ABZ1Z723_9NOCA</name>
<protein>
    <submittedName>
        <fullName evidence="2">LLM class flavin-dependent oxidoreductase</fullName>
    </submittedName>
</protein>
<feature type="domain" description="Luciferase-like" evidence="1">
    <location>
        <begin position="5"/>
        <end position="219"/>
    </location>
</feature>
<evidence type="ECO:0000313" key="3">
    <source>
        <dbReference type="Proteomes" id="UP001432062"/>
    </source>
</evidence>
<evidence type="ECO:0000313" key="2">
    <source>
        <dbReference type="EMBL" id="WUV51402.1"/>
    </source>
</evidence>
<dbReference type="PANTHER" id="PTHR43244">
    <property type="match status" value="1"/>
</dbReference>
<proteinExistence type="predicted"/>
<dbReference type="Pfam" id="PF00296">
    <property type="entry name" value="Bac_luciferase"/>
    <property type="match status" value="1"/>
</dbReference>
<reference evidence="2" key="1">
    <citation type="submission" date="2022-10" db="EMBL/GenBank/DDBJ databases">
        <title>The complete genomes of actinobacterial strains from the NBC collection.</title>
        <authorList>
            <person name="Joergensen T.S."/>
            <person name="Alvarez Arevalo M."/>
            <person name="Sterndorff E.B."/>
            <person name="Faurdal D."/>
            <person name="Vuksanovic O."/>
            <person name="Mourched A.-S."/>
            <person name="Charusanti P."/>
            <person name="Shaw S."/>
            <person name="Blin K."/>
            <person name="Weber T."/>
        </authorList>
    </citation>
    <scope>NUCLEOTIDE SEQUENCE</scope>
    <source>
        <strain evidence="2">NBC_01482</strain>
    </source>
</reference>
<dbReference type="EMBL" id="CP109441">
    <property type="protein sequence ID" value="WUV51402.1"/>
    <property type="molecule type" value="Genomic_DNA"/>
</dbReference>